<comment type="caution">
    <text evidence="8">The sequence shown here is derived from an EMBL/GenBank/DDBJ whole genome shotgun (WGS) entry which is preliminary data.</text>
</comment>
<evidence type="ECO:0000256" key="6">
    <source>
        <dbReference type="RuleBase" id="RU000682"/>
    </source>
</evidence>
<dbReference type="AlphaFoldDB" id="A0A813SVG4"/>
<dbReference type="PROSITE" id="PS00027">
    <property type="entry name" value="HOMEOBOX_1"/>
    <property type="match status" value="1"/>
</dbReference>
<gene>
    <name evidence="8" type="ORF">OXX778_LOCUS6517</name>
</gene>
<dbReference type="GO" id="GO:0000981">
    <property type="term" value="F:DNA-binding transcription factor activity, RNA polymerase II-specific"/>
    <property type="evidence" value="ECO:0007669"/>
    <property type="project" value="InterPro"/>
</dbReference>
<evidence type="ECO:0000259" key="7">
    <source>
        <dbReference type="PROSITE" id="PS50071"/>
    </source>
</evidence>
<dbReference type="PANTHER" id="PTHR24333">
    <property type="entry name" value="HOMEO BOX HB9 LIKE A-RELATED"/>
    <property type="match status" value="1"/>
</dbReference>
<sequence>MSIKKSFLIDDILSRPSSSKSNHENLEFYDYDETRNYSYDQGQKFYNRRSPRIQFTIEQLFILENRFNQSHYLNKNDVKFLSMILNLSDKRIKIWFQNRRAREKFMNK</sequence>
<organism evidence="8 9">
    <name type="scientific">Brachionus calyciflorus</name>
    <dbReference type="NCBI Taxonomy" id="104777"/>
    <lineage>
        <taxon>Eukaryota</taxon>
        <taxon>Metazoa</taxon>
        <taxon>Spiralia</taxon>
        <taxon>Gnathifera</taxon>
        <taxon>Rotifera</taxon>
        <taxon>Eurotatoria</taxon>
        <taxon>Monogononta</taxon>
        <taxon>Pseudotrocha</taxon>
        <taxon>Ploima</taxon>
        <taxon>Brachionidae</taxon>
        <taxon>Brachionus</taxon>
    </lineage>
</organism>
<feature type="DNA-binding region" description="Homeobox" evidence="5">
    <location>
        <begin position="48"/>
        <end position="107"/>
    </location>
</feature>
<dbReference type="InterPro" id="IPR050848">
    <property type="entry name" value="Homeobox_TF"/>
</dbReference>
<dbReference type="GO" id="GO:0003677">
    <property type="term" value="F:DNA binding"/>
    <property type="evidence" value="ECO:0007669"/>
    <property type="project" value="UniProtKB-UniRule"/>
</dbReference>
<reference evidence="8" key="1">
    <citation type="submission" date="2021-02" db="EMBL/GenBank/DDBJ databases">
        <authorList>
            <person name="Nowell W R."/>
        </authorList>
    </citation>
    <scope>NUCLEOTIDE SEQUENCE</scope>
    <source>
        <strain evidence="8">Ploen Becks lab</strain>
    </source>
</reference>
<dbReference type="PROSITE" id="PS50071">
    <property type="entry name" value="HOMEOBOX_2"/>
    <property type="match status" value="1"/>
</dbReference>
<dbReference type="GO" id="GO:0005634">
    <property type="term" value="C:nucleus"/>
    <property type="evidence" value="ECO:0007669"/>
    <property type="project" value="UniProtKB-SubCell"/>
</dbReference>
<dbReference type="EMBL" id="CAJNOC010000778">
    <property type="protein sequence ID" value="CAF0802027.1"/>
    <property type="molecule type" value="Genomic_DNA"/>
</dbReference>
<dbReference type="InterPro" id="IPR017970">
    <property type="entry name" value="Homeobox_CS"/>
</dbReference>
<evidence type="ECO:0000313" key="9">
    <source>
        <dbReference type="Proteomes" id="UP000663879"/>
    </source>
</evidence>
<comment type="subcellular location">
    <subcellularLocation>
        <location evidence="1 5 6">Nucleus</location>
    </subcellularLocation>
</comment>
<evidence type="ECO:0000313" key="8">
    <source>
        <dbReference type="EMBL" id="CAF0802027.1"/>
    </source>
</evidence>
<keyword evidence="2 5" id="KW-0238">DNA-binding</keyword>
<dbReference type="Pfam" id="PF00046">
    <property type="entry name" value="Homeodomain"/>
    <property type="match status" value="1"/>
</dbReference>
<keyword evidence="3 5" id="KW-0371">Homeobox</keyword>
<dbReference type="PANTHER" id="PTHR24333:SF5">
    <property type="entry name" value="VENT HOMEOBOX"/>
    <property type="match status" value="1"/>
</dbReference>
<keyword evidence="4 5" id="KW-0539">Nucleus</keyword>
<name>A0A813SVG4_9BILA</name>
<evidence type="ECO:0000256" key="5">
    <source>
        <dbReference type="PROSITE-ProRule" id="PRU00108"/>
    </source>
</evidence>
<evidence type="ECO:0000256" key="1">
    <source>
        <dbReference type="ARBA" id="ARBA00004123"/>
    </source>
</evidence>
<evidence type="ECO:0000256" key="3">
    <source>
        <dbReference type="ARBA" id="ARBA00023155"/>
    </source>
</evidence>
<evidence type="ECO:0000256" key="4">
    <source>
        <dbReference type="ARBA" id="ARBA00023242"/>
    </source>
</evidence>
<keyword evidence="9" id="KW-1185">Reference proteome</keyword>
<dbReference type="CDD" id="cd00086">
    <property type="entry name" value="homeodomain"/>
    <property type="match status" value="1"/>
</dbReference>
<dbReference type="InterPro" id="IPR001356">
    <property type="entry name" value="HD"/>
</dbReference>
<evidence type="ECO:0000256" key="2">
    <source>
        <dbReference type="ARBA" id="ARBA00023125"/>
    </source>
</evidence>
<proteinExistence type="predicted"/>
<feature type="domain" description="Homeobox" evidence="7">
    <location>
        <begin position="46"/>
        <end position="106"/>
    </location>
</feature>
<dbReference type="InterPro" id="IPR009057">
    <property type="entry name" value="Homeodomain-like_sf"/>
</dbReference>
<accession>A0A813SVG4</accession>
<dbReference type="SMART" id="SM00389">
    <property type="entry name" value="HOX"/>
    <property type="match status" value="1"/>
</dbReference>
<dbReference type="Proteomes" id="UP000663879">
    <property type="component" value="Unassembled WGS sequence"/>
</dbReference>
<dbReference type="Gene3D" id="1.10.10.60">
    <property type="entry name" value="Homeodomain-like"/>
    <property type="match status" value="1"/>
</dbReference>
<dbReference type="SUPFAM" id="SSF46689">
    <property type="entry name" value="Homeodomain-like"/>
    <property type="match status" value="1"/>
</dbReference>
<protein>
    <recommendedName>
        <fullName evidence="7">Homeobox domain-containing protein</fullName>
    </recommendedName>
</protein>
<dbReference type="OrthoDB" id="6159439at2759"/>